<evidence type="ECO:0000313" key="3">
    <source>
        <dbReference type="Proteomes" id="UP000176287"/>
    </source>
</evidence>
<dbReference type="Gene3D" id="3.60.10.10">
    <property type="entry name" value="Endonuclease/exonuclease/phosphatase"/>
    <property type="match status" value="1"/>
</dbReference>
<dbReference type="STRING" id="1798649.A3B13_01685"/>
<organism evidence="2 3">
    <name type="scientific">Candidatus Liptonbacteria bacterium RIFCSPLOWO2_01_FULL_45_15</name>
    <dbReference type="NCBI Taxonomy" id="1798649"/>
    <lineage>
        <taxon>Bacteria</taxon>
        <taxon>Candidatus Liptoniibacteriota</taxon>
    </lineage>
</organism>
<protein>
    <recommendedName>
        <fullName evidence="1">Endonuclease/exonuclease/phosphatase domain-containing protein</fullName>
    </recommendedName>
</protein>
<reference evidence="2 3" key="1">
    <citation type="journal article" date="2016" name="Nat. Commun.">
        <title>Thousands of microbial genomes shed light on interconnected biogeochemical processes in an aquifer system.</title>
        <authorList>
            <person name="Anantharaman K."/>
            <person name="Brown C.T."/>
            <person name="Hug L.A."/>
            <person name="Sharon I."/>
            <person name="Castelle C.J."/>
            <person name="Probst A.J."/>
            <person name="Thomas B.C."/>
            <person name="Singh A."/>
            <person name="Wilkins M.J."/>
            <person name="Karaoz U."/>
            <person name="Brodie E.L."/>
            <person name="Williams K.H."/>
            <person name="Hubbard S.S."/>
            <person name="Banfield J.F."/>
        </authorList>
    </citation>
    <scope>NUCLEOTIDE SEQUENCE [LARGE SCALE GENOMIC DNA]</scope>
</reference>
<gene>
    <name evidence="2" type="ORF">A3B13_01685</name>
</gene>
<evidence type="ECO:0000259" key="1">
    <source>
        <dbReference type="Pfam" id="PF03372"/>
    </source>
</evidence>
<name>A0A1G2CG40_9BACT</name>
<dbReference type="EMBL" id="MHKZ01000027">
    <property type="protein sequence ID" value="OGZ00197.1"/>
    <property type="molecule type" value="Genomic_DNA"/>
</dbReference>
<dbReference type="GO" id="GO:0003824">
    <property type="term" value="F:catalytic activity"/>
    <property type="evidence" value="ECO:0007669"/>
    <property type="project" value="InterPro"/>
</dbReference>
<dbReference type="AlphaFoldDB" id="A0A1G2CG40"/>
<evidence type="ECO:0000313" key="2">
    <source>
        <dbReference type="EMBL" id="OGZ00197.1"/>
    </source>
</evidence>
<dbReference type="Proteomes" id="UP000176287">
    <property type="component" value="Unassembled WGS sequence"/>
</dbReference>
<dbReference type="SUPFAM" id="SSF56219">
    <property type="entry name" value="DNase I-like"/>
    <property type="match status" value="1"/>
</dbReference>
<comment type="caution">
    <text evidence="2">The sequence shown here is derived from an EMBL/GenBank/DDBJ whole genome shotgun (WGS) entry which is preliminary data.</text>
</comment>
<dbReference type="InterPro" id="IPR036691">
    <property type="entry name" value="Endo/exonu/phosph_ase_sf"/>
</dbReference>
<accession>A0A1G2CG40</accession>
<dbReference type="Pfam" id="PF03372">
    <property type="entry name" value="Exo_endo_phos"/>
    <property type="match status" value="1"/>
</dbReference>
<dbReference type="InterPro" id="IPR005135">
    <property type="entry name" value="Endo/exonuclease/phosphatase"/>
</dbReference>
<sequence>MKLICLNILGGQVYEPLVKFIREQSESTDIFCFQEVFRSSRKDIEISGKTRIHILDELATALPDFNYVFHRVLSGEDNSGPVDFEIETGQAEFIKKSISIISSGEVSLHSYQNCTLPHKHEFSPNNFGYSRISYGNSIITVINIHALTYNPDNKLGTPERLEQSRLIKEFALNEKGSVIICGDFNVLPNTQSIIMFEDSFVNLIKKYDISTTRSKISPWYGTAGEIKFSDYAFVSPNMEITDFKVPDVEISDHLPLIMEFR</sequence>
<proteinExistence type="predicted"/>
<feature type="domain" description="Endonuclease/exonuclease/phosphatase" evidence="1">
    <location>
        <begin position="7"/>
        <end position="253"/>
    </location>
</feature>